<evidence type="ECO:0000313" key="2">
    <source>
        <dbReference type="Proteomes" id="UP000094776"/>
    </source>
</evidence>
<accession>A0A1B4PMK7</accession>
<dbReference type="AlphaFoldDB" id="A0A1B4PMK7"/>
<gene>
    <name evidence="1" type="ORF">WT26_03405</name>
</gene>
<protein>
    <submittedName>
        <fullName evidence="1">Uncharacterized protein</fullName>
    </submittedName>
</protein>
<evidence type="ECO:0000313" key="1">
    <source>
        <dbReference type="EMBL" id="AOK15154.1"/>
    </source>
</evidence>
<sequence>MKWRIAQIARNVHIGAGINQHFHIFNGPLARGEMQERIIHRPSLIWISQFKSKEFGMGLVLLKNRFQLLF</sequence>
<name>A0A1B4PMK7_BURCE</name>
<dbReference type="Proteomes" id="UP000094776">
    <property type="component" value="Chromosome 1"/>
</dbReference>
<dbReference type="EMBL" id="CP013443">
    <property type="protein sequence ID" value="AOK15154.1"/>
    <property type="molecule type" value="Genomic_DNA"/>
</dbReference>
<organism evidence="1 2">
    <name type="scientific">Burkholderia cepacia</name>
    <name type="common">Pseudomonas cepacia</name>
    <dbReference type="NCBI Taxonomy" id="292"/>
    <lineage>
        <taxon>Bacteria</taxon>
        <taxon>Pseudomonadati</taxon>
        <taxon>Pseudomonadota</taxon>
        <taxon>Betaproteobacteria</taxon>
        <taxon>Burkholderiales</taxon>
        <taxon>Burkholderiaceae</taxon>
        <taxon>Burkholderia</taxon>
        <taxon>Burkholderia cepacia complex</taxon>
    </lineage>
</organism>
<reference evidence="1 2" key="1">
    <citation type="submission" date="2015-12" db="EMBL/GenBank/DDBJ databases">
        <title>Diversity of Burkholderia near neighbor genomes.</title>
        <authorList>
            <person name="Sahl J."/>
            <person name="Wagner D."/>
            <person name="Keim P."/>
        </authorList>
    </citation>
    <scope>NUCLEOTIDE SEQUENCE [LARGE SCALE GENOMIC DNA]</scope>
    <source>
        <strain evidence="1 2">MSMB1184WGS</strain>
    </source>
</reference>
<proteinExistence type="predicted"/>